<reference evidence="1 2" key="2">
    <citation type="submission" date="2021-10" db="EMBL/GenBank/DDBJ databases">
        <authorList>
            <person name="Piombo E."/>
        </authorList>
    </citation>
    <scope>NUCLEOTIDE SEQUENCE [LARGE SCALE GENOMIC DNA]</scope>
</reference>
<evidence type="ECO:0000313" key="2">
    <source>
        <dbReference type="Proteomes" id="UP000754883"/>
    </source>
</evidence>
<name>A0A9N9US82_9HYPO</name>
<keyword evidence="2" id="KW-1185">Reference proteome</keyword>
<organism evidence="1 2">
    <name type="scientific">Clonostachys byssicola</name>
    <dbReference type="NCBI Taxonomy" id="160290"/>
    <lineage>
        <taxon>Eukaryota</taxon>
        <taxon>Fungi</taxon>
        <taxon>Dikarya</taxon>
        <taxon>Ascomycota</taxon>
        <taxon>Pezizomycotina</taxon>
        <taxon>Sordariomycetes</taxon>
        <taxon>Hypocreomycetidae</taxon>
        <taxon>Hypocreales</taxon>
        <taxon>Bionectriaceae</taxon>
        <taxon>Clonostachys</taxon>
    </lineage>
</organism>
<protein>
    <submittedName>
        <fullName evidence="1">Uncharacterized protein</fullName>
    </submittedName>
</protein>
<feature type="non-terminal residue" evidence="1">
    <location>
        <position position="290"/>
    </location>
</feature>
<evidence type="ECO:0000313" key="1">
    <source>
        <dbReference type="EMBL" id="CAG9994496.1"/>
    </source>
</evidence>
<proteinExistence type="predicted"/>
<dbReference type="EMBL" id="CABFNO020001527">
    <property type="protein sequence ID" value="CAG9994496.1"/>
    <property type="molecule type" value="Genomic_DNA"/>
</dbReference>
<dbReference type="AlphaFoldDB" id="A0A9N9US82"/>
<dbReference type="OrthoDB" id="3434319at2759"/>
<dbReference type="Proteomes" id="UP000754883">
    <property type="component" value="Unassembled WGS sequence"/>
</dbReference>
<reference evidence="2" key="1">
    <citation type="submission" date="2019-06" db="EMBL/GenBank/DDBJ databases">
        <authorList>
            <person name="Broberg M."/>
        </authorList>
    </citation>
    <scope>NUCLEOTIDE SEQUENCE [LARGE SCALE GENOMIC DNA]</scope>
</reference>
<comment type="caution">
    <text evidence="1">The sequence shown here is derived from an EMBL/GenBank/DDBJ whole genome shotgun (WGS) entry which is preliminary data.</text>
</comment>
<gene>
    <name evidence="1" type="ORF">CBYS24578_00013465</name>
</gene>
<sequence>MLPRVPRTHQSPLFYPSRRMPFLKVPPTLAPAAAHSTGAWHSGFSGTFGSPITSWAIRDDMRYANSPPPPPSYTGLNLDAVMPSVYSVATSQNPAPPLTSHNALLNWGFLSATPSPQDDSHQDPMFDLSKINLGLNVRLKAMRKHQQILDFDLMIVQQSPLCIDEVTLAEYMLKASHDFLSILTRFYNSQHFPEQPCELPARDAIYSKVLTSLQQQDATKTQDLSGIPHQLNPKVIFEPLPGPIVLLMTTNSYRPNPAHPGPLHLWAAFGESLHPGHALLRSLRDLAVGD</sequence>
<accession>A0A9N9US82</accession>